<dbReference type="OrthoDB" id="9804774at2"/>
<dbReference type="PANTHER" id="PTHR42760">
    <property type="entry name" value="SHORT-CHAIN DEHYDROGENASES/REDUCTASES FAMILY MEMBER"/>
    <property type="match status" value="1"/>
</dbReference>
<evidence type="ECO:0000259" key="2">
    <source>
        <dbReference type="SMART" id="SM00822"/>
    </source>
</evidence>
<dbReference type="EC" id="1.1.1.100" evidence="3"/>
<protein>
    <submittedName>
        <fullName evidence="3">3-ketoacyl-(Acyl-carrier-protein) reductase</fullName>
        <ecNumber evidence="3">1.1.1.100</ecNumber>
    </submittedName>
</protein>
<accession>L2F5L3</accession>
<dbReference type="PANTHER" id="PTHR42760:SF78">
    <property type="entry name" value="3-OXOACYL-[ACYL-CARRIER-PROTEIN] REDUCTASE [NADH]"/>
    <property type="match status" value="1"/>
</dbReference>
<dbReference type="SUPFAM" id="SSF51735">
    <property type="entry name" value="NAD(P)-binding Rossmann-fold domains"/>
    <property type="match status" value="1"/>
</dbReference>
<dbReference type="PATRIC" id="fig|1230338.3.peg.1560"/>
<dbReference type="InterPro" id="IPR002347">
    <property type="entry name" value="SDR_fam"/>
</dbReference>
<dbReference type="PRINTS" id="PR00080">
    <property type="entry name" value="SDRFAMILY"/>
</dbReference>
<dbReference type="PROSITE" id="PS00061">
    <property type="entry name" value="ADH_SHORT"/>
    <property type="match status" value="1"/>
</dbReference>
<sequence length="465" mass="48904">MSDNYSNFVQSPIGKKVAQNLGLPMPTRLERYKDSQAPITGNVIFGASSGATLTDSVAKILANIDASANANNVEIFTASSLSETFAKHALTTQIPVADGRYKVAIFDASGITDTDGLKQVYEFFHPIARAIEKSGRVIVLGIPPDRCETIAASAAQRALEGFVKSVGKEFKKGITSQLIYVDKDGEANLESSLRFFTSPRSAYVSGQVVRVGKGTAVGVNWQKPLAGKTMLVTGASRGIGESIARVLARDGAFVICLDVAQQQADLQKIAGEIGGATLALDITAPDAGEKIAEVAKKRGGLDAIIHNAGVTRDKTLAKMDEKMWDLVLNVNLKAEQAIDDVLLNNQVFNQNARIVCVSSISGIAGNLGQTNYAMSKAGVIGLVQATAPRLKNGITINAVAPGFIETKMTAVIPFAIREAGRRMNSMSQGGLPVDVAETIAWLACPASGGVNGQIVRVCGQSLLGA</sequence>
<gene>
    <name evidence="3" type="primary">fabG</name>
    <name evidence="3" type="ORF">MOMA_07331</name>
</gene>
<evidence type="ECO:0000313" key="4">
    <source>
        <dbReference type="Proteomes" id="UP000023795"/>
    </source>
</evidence>
<dbReference type="EMBL" id="ANIN01000002">
    <property type="protein sequence ID" value="ELA08354.1"/>
    <property type="molecule type" value="Genomic_DNA"/>
</dbReference>
<name>L2F5L3_9GAMM</name>
<reference evidence="3 4" key="1">
    <citation type="journal article" date="2013" name="Genome Announc.">
        <title>Genome Sequence of Moraxella macacae 0408225, a Novel Bacterial Species Isolated from a Cynomolgus Macaque with Epistaxis.</title>
        <authorList>
            <person name="Ladner J.T."/>
            <person name="Whitehouse C.A."/>
            <person name="Koroleva G.I."/>
            <person name="Palacios G.F."/>
        </authorList>
    </citation>
    <scope>NUCLEOTIDE SEQUENCE [LARGE SCALE GENOMIC DNA]</scope>
    <source>
        <strain evidence="3 4">0408225</strain>
    </source>
</reference>
<keyword evidence="4" id="KW-1185">Reference proteome</keyword>
<feature type="domain" description="Ketoreductase" evidence="2">
    <location>
        <begin position="228"/>
        <end position="402"/>
    </location>
</feature>
<evidence type="ECO:0000313" key="3">
    <source>
        <dbReference type="EMBL" id="ELA08354.1"/>
    </source>
</evidence>
<dbReference type="InterPro" id="IPR057326">
    <property type="entry name" value="KR_dom"/>
</dbReference>
<keyword evidence="3" id="KW-0560">Oxidoreductase</keyword>
<dbReference type="SMART" id="SM00822">
    <property type="entry name" value="PKS_KR"/>
    <property type="match status" value="1"/>
</dbReference>
<dbReference type="Proteomes" id="UP000023795">
    <property type="component" value="Unassembled WGS sequence"/>
</dbReference>
<dbReference type="Pfam" id="PF13561">
    <property type="entry name" value="adh_short_C2"/>
    <property type="match status" value="1"/>
</dbReference>
<dbReference type="FunFam" id="3.40.50.720:FF:000338">
    <property type="entry name" value="3-oxoacyl-ACP reductase FabG"/>
    <property type="match status" value="1"/>
</dbReference>
<dbReference type="InterPro" id="IPR020904">
    <property type="entry name" value="Sc_DH/Rdtase_CS"/>
</dbReference>
<dbReference type="Gene3D" id="3.40.50.720">
    <property type="entry name" value="NAD(P)-binding Rossmann-like Domain"/>
    <property type="match status" value="2"/>
</dbReference>
<comment type="similarity">
    <text evidence="1">Belongs to the short-chain dehydrogenases/reductases (SDR) family.</text>
</comment>
<organism evidence="3 4">
    <name type="scientific">Moraxella macacae 0408225</name>
    <dbReference type="NCBI Taxonomy" id="1230338"/>
    <lineage>
        <taxon>Bacteria</taxon>
        <taxon>Pseudomonadati</taxon>
        <taxon>Pseudomonadota</taxon>
        <taxon>Gammaproteobacteria</taxon>
        <taxon>Moraxellales</taxon>
        <taxon>Moraxellaceae</taxon>
        <taxon>Moraxella</taxon>
    </lineage>
</organism>
<proteinExistence type="inferred from homology"/>
<dbReference type="AlphaFoldDB" id="L2F5L3"/>
<dbReference type="STRING" id="1230338.MOMA_07331"/>
<dbReference type="NCBIfam" id="NF006110">
    <property type="entry name" value="PRK08261.1"/>
    <property type="match status" value="1"/>
</dbReference>
<dbReference type="RefSeq" id="WP_009501907.1">
    <property type="nucleotide sequence ID" value="NZ_ANIN01000002.1"/>
</dbReference>
<evidence type="ECO:0000256" key="1">
    <source>
        <dbReference type="ARBA" id="ARBA00006484"/>
    </source>
</evidence>
<dbReference type="PRINTS" id="PR00081">
    <property type="entry name" value="GDHRDH"/>
</dbReference>
<comment type="caution">
    <text evidence="3">The sequence shown here is derived from an EMBL/GenBank/DDBJ whole genome shotgun (WGS) entry which is preliminary data.</text>
</comment>
<dbReference type="eggNOG" id="COG1028">
    <property type="taxonomic scope" value="Bacteria"/>
</dbReference>
<dbReference type="InterPro" id="IPR036291">
    <property type="entry name" value="NAD(P)-bd_dom_sf"/>
</dbReference>
<dbReference type="GO" id="GO:0004316">
    <property type="term" value="F:3-oxoacyl-[acyl-carrier-protein] reductase (NADPH) activity"/>
    <property type="evidence" value="ECO:0007669"/>
    <property type="project" value="UniProtKB-EC"/>
</dbReference>